<name>A0A0F9KQR9_9ZZZZ</name>
<feature type="transmembrane region" description="Helical" evidence="1">
    <location>
        <begin position="120"/>
        <end position="142"/>
    </location>
</feature>
<evidence type="ECO:0000256" key="1">
    <source>
        <dbReference type="SAM" id="Phobius"/>
    </source>
</evidence>
<reference evidence="2" key="1">
    <citation type="journal article" date="2015" name="Nature">
        <title>Complex archaea that bridge the gap between prokaryotes and eukaryotes.</title>
        <authorList>
            <person name="Spang A."/>
            <person name="Saw J.H."/>
            <person name="Jorgensen S.L."/>
            <person name="Zaremba-Niedzwiedzka K."/>
            <person name="Martijn J."/>
            <person name="Lind A.E."/>
            <person name="van Eijk R."/>
            <person name="Schleper C."/>
            <person name="Guy L."/>
            <person name="Ettema T.J."/>
        </authorList>
    </citation>
    <scope>NUCLEOTIDE SEQUENCE</scope>
</reference>
<keyword evidence="1" id="KW-0472">Membrane</keyword>
<proteinExistence type="predicted"/>
<dbReference type="EMBL" id="LAZR01007603">
    <property type="protein sequence ID" value="KKM84188.1"/>
    <property type="molecule type" value="Genomic_DNA"/>
</dbReference>
<accession>A0A0F9KQR9</accession>
<comment type="caution">
    <text evidence="2">The sequence shown here is derived from an EMBL/GenBank/DDBJ whole genome shotgun (WGS) entry which is preliminary data.</text>
</comment>
<evidence type="ECO:0000313" key="2">
    <source>
        <dbReference type="EMBL" id="KKM84188.1"/>
    </source>
</evidence>
<protein>
    <submittedName>
        <fullName evidence="2">Uncharacterized protein</fullName>
    </submittedName>
</protein>
<organism evidence="2">
    <name type="scientific">marine sediment metagenome</name>
    <dbReference type="NCBI Taxonomy" id="412755"/>
    <lineage>
        <taxon>unclassified sequences</taxon>
        <taxon>metagenomes</taxon>
        <taxon>ecological metagenomes</taxon>
    </lineage>
</organism>
<keyword evidence="1" id="KW-1133">Transmembrane helix</keyword>
<feature type="transmembrane region" description="Helical" evidence="1">
    <location>
        <begin position="195"/>
        <end position="227"/>
    </location>
</feature>
<feature type="transmembrane region" description="Helical" evidence="1">
    <location>
        <begin position="162"/>
        <end position="183"/>
    </location>
</feature>
<keyword evidence="1" id="KW-0812">Transmembrane</keyword>
<sequence>MGKKGVIIFMLALILMLQIVSAEPLGIFTQGSTISLHQICNNCTSVNVTSITFPNGTLRKLNSSMSRDGEDYNLSFSDTQSIGDYRYNTCGDLDGIRTCENIPFTINRTGEELTGARSNLYILLTVMVFILFIALLWFNIAIPYRNKANAKGDVIRIVRAKYLKIALIPITHAIFNWFLNLLLSISNNLITGLDIYFGMISFVFNLSLLIVYPVWVFCFVWFFFNLIRDYKWNEKIKKFGRAVR</sequence>
<gene>
    <name evidence="2" type="ORF">LCGC14_1301710</name>
</gene>
<dbReference type="AlphaFoldDB" id="A0A0F9KQR9"/>